<name>A0A1V9X8J2_9ACAR</name>
<feature type="region of interest" description="Disordered" evidence="1">
    <location>
        <begin position="96"/>
        <end position="132"/>
    </location>
</feature>
<dbReference type="Proteomes" id="UP000192247">
    <property type="component" value="Unassembled WGS sequence"/>
</dbReference>
<organism evidence="2 3">
    <name type="scientific">Tropilaelaps mercedesae</name>
    <dbReference type="NCBI Taxonomy" id="418985"/>
    <lineage>
        <taxon>Eukaryota</taxon>
        <taxon>Metazoa</taxon>
        <taxon>Ecdysozoa</taxon>
        <taxon>Arthropoda</taxon>
        <taxon>Chelicerata</taxon>
        <taxon>Arachnida</taxon>
        <taxon>Acari</taxon>
        <taxon>Parasitiformes</taxon>
        <taxon>Mesostigmata</taxon>
        <taxon>Gamasina</taxon>
        <taxon>Dermanyssoidea</taxon>
        <taxon>Laelapidae</taxon>
        <taxon>Tropilaelaps</taxon>
    </lineage>
</organism>
<dbReference type="OrthoDB" id="6485531at2759"/>
<evidence type="ECO:0000313" key="3">
    <source>
        <dbReference type="Proteomes" id="UP000192247"/>
    </source>
</evidence>
<dbReference type="InParanoid" id="A0A1V9X8J2"/>
<evidence type="ECO:0000313" key="2">
    <source>
        <dbReference type="EMBL" id="OQR69622.1"/>
    </source>
</evidence>
<protein>
    <submittedName>
        <fullName evidence="2">Uncharacterized protein</fullName>
    </submittedName>
</protein>
<gene>
    <name evidence="2" type="ORF">BIW11_12148</name>
</gene>
<dbReference type="AlphaFoldDB" id="A0A1V9X8J2"/>
<reference evidence="2 3" key="1">
    <citation type="journal article" date="2017" name="Gigascience">
        <title>Draft genome of the honey bee ectoparasitic mite, Tropilaelaps mercedesae, is shaped by the parasitic life history.</title>
        <authorList>
            <person name="Dong X."/>
            <person name="Armstrong S.D."/>
            <person name="Xia D."/>
            <person name="Makepeace B.L."/>
            <person name="Darby A.C."/>
            <person name="Kadowaki T."/>
        </authorList>
    </citation>
    <scope>NUCLEOTIDE SEQUENCE [LARGE SCALE GENOMIC DNA]</scope>
    <source>
        <strain evidence="2">Wuxi-XJTLU</strain>
    </source>
</reference>
<comment type="caution">
    <text evidence="2">The sequence shown here is derived from an EMBL/GenBank/DDBJ whole genome shotgun (WGS) entry which is preliminary data.</text>
</comment>
<dbReference type="EMBL" id="MNPL01020317">
    <property type="protein sequence ID" value="OQR69622.1"/>
    <property type="molecule type" value="Genomic_DNA"/>
</dbReference>
<accession>A0A1V9X8J2</accession>
<evidence type="ECO:0000256" key="1">
    <source>
        <dbReference type="SAM" id="MobiDB-lite"/>
    </source>
</evidence>
<sequence>MAHDGTAVESPAVPTAAGRSSFLPQWMRQSLEHLSMKTNMEEYGTTPPESESLFLHEGKLPTYSMAVLTDGNKKPDGLVFRAKDLIVPRAPRALSVAPASPTMGSLADQISPSASAPQSAATTPTVTPQQSPTLLRKILANSDLDSTSHSKRGGPAPEVGTSYIARLVPVSRVTNFDLNAVSPTSW</sequence>
<feature type="compositionally biased region" description="Low complexity" evidence="1">
    <location>
        <begin position="107"/>
        <end position="132"/>
    </location>
</feature>
<keyword evidence="3" id="KW-1185">Reference proteome</keyword>
<proteinExistence type="predicted"/>